<protein>
    <submittedName>
        <fullName evidence="1">Uncharacterized protein</fullName>
    </submittedName>
</protein>
<dbReference type="Proteomes" id="UP001056778">
    <property type="component" value="Chromosome 3"/>
</dbReference>
<keyword evidence="2" id="KW-1185">Reference proteome</keyword>
<sequence length="127" mass="15167">MHMKNLGKWTRTVPTTTKDSIVSSHARANNEKGFTPSYESVSYSKSINLRIWFKERGQYEKEVYTKKEMMKEESKIKRRFVQRMMIPKRKEKAIPIIKLKRFQNIRTKTDDSTPASFRKLHPDKNNK</sequence>
<accession>A0ACB9TBR7</accession>
<proteinExistence type="predicted"/>
<organism evidence="1 2">
    <name type="scientific">Holotrichia oblita</name>
    <name type="common">Chafer beetle</name>
    <dbReference type="NCBI Taxonomy" id="644536"/>
    <lineage>
        <taxon>Eukaryota</taxon>
        <taxon>Metazoa</taxon>
        <taxon>Ecdysozoa</taxon>
        <taxon>Arthropoda</taxon>
        <taxon>Hexapoda</taxon>
        <taxon>Insecta</taxon>
        <taxon>Pterygota</taxon>
        <taxon>Neoptera</taxon>
        <taxon>Endopterygota</taxon>
        <taxon>Coleoptera</taxon>
        <taxon>Polyphaga</taxon>
        <taxon>Scarabaeiformia</taxon>
        <taxon>Scarabaeidae</taxon>
        <taxon>Melolonthinae</taxon>
        <taxon>Holotrichia</taxon>
    </lineage>
</organism>
<dbReference type="EMBL" id="CM043017">
    <property type="protein sequence ID" value="KAI4464265.1"/>
    <property type="molecule type" value="Genomic_DNA"/>
</dbReference>
<evidence type="ECO:0000313" key="2">
    <source>
        <dbReference type="Proteomes" id="UP001056778"/>
    </source>
</evidence>
<reference evidence="1" key="1">
    <citation type="submission" date="2022-04" db="EMBL/GenBank/DDBJ databases">
        <title>Chromosome-scale genome assembly of Holotrichia oblita Faldermann.</title>
        <authorList>
            <person name="Rongchong L."/>
        </authorList>
    </citation>
    <scope>NUCLEOTIDE SEQUENCE</scope>
    <source>
        <strain evidence="1">81SQS9</strain>
    </source>
</reference>
<evidence type="ECO:0000313" key="1">
    <source>
        <dbReference type="EMBL" id="KAI4464265.1"/>
    </source>
</evidence>
<comment type="caution">
    <text evidence="1">The sequence shown here is derived from an EMBL/GenBank/DDBJ whole genome shotgun (WGS) entry which is preliminary data.</text>
</comment>
<gene>
    <name evidence="1" type="ORF">MML48_3g00005523</name>
</gene>
<name>A0ACB9TBR7_HOLOL</name>